<comment type="caution">
    <text evidence="2">The sequence shown here is derived from an EMBL/GenBank/DDBJ whole genome shotgun (WGS) entry which is preliminary data.</text>
</comment>
<name>A0ABQ5C3I8_9ASTR</name>
<feature type="region of interest" description="Disordered" evidence="1">
    <location>
        <begin position="368"/>
        <end position="415"/>
    </location>
</feature>
<evidence type="ECO:0000313" key="2">
    <source>
        <dbReference type="EMBL" id="GJT21605.1"/>
    </source>
</evidence>
<dbReference type="Proteomes" id="UP001151760">
    <property type="component" value="Unassembled WGS sequence"/>
</dbReference>
<organism evidence="2 3">
    <name type="scientific">Tanacetum coccineum</name>
    <dbReference type="NCBI Taxonomy" id="301880"/>
    <lineage>
        <taxon>Eukaryota</taxon>
        <taxon>Viridiplantae</taxon>
        <taxon>Streptophyta</taxon>
        <taxon>Embryophyta</taxon>
        <taxon>Tracheophyta</taxon>
        <taxon>Spermatophyta</taxon>
        <taxon>Magnoliopsida</taxon>
        <taxon>eudicotyledons</taxon>
        <taxon>Gunneridae</taxon>
        <taxon>Pentapetalae</taxon>
        <taxon>asterids</taxon>
        <taxon>campanulids</taxon>
        <taxon>Asterales</taxon>
        <taxon>Asteraceae</taxon>
        <taxon>Asteroideae</taxon>
        <taxon>Anthemideae</taxon>
        <taxon>Anthemidinae</taxon>
        <taxon>Tanacetum</taxon>
    </lineage>
</organism>
<keyword evidence="3" id="KW-1185">Reference proteome</keyword>
<evidence type="ECO:0000313" key="3">
    <source>
        <dbReference type="Proteomes" id="UP001151760"/>
    </source>
</evidence>
<feature type="compositionally biased region" description="Basic and acidic residues" evidence="1">
    <location>
        <begin position="372"/>
        <end position="404"/>
    </location>
</feature>
<reference evidence="2" key="2">
    <citation type="submission" date="2022-01" db="EMBL/GenBank/DDBJ databases">
        <authorList>
            <person name="Yamashiro T."/>
            <person name="Shiraishi A."/>
            <person name="Satake H."/>
            <person name="Nakayama K."/>
        </authorList>
    </citation>
    <scope>NUCLEOTIDE SEQUENCE</scope>
</reference>
<proteinExistence type="predicted"/>
<dbReference type="EMBL" id="BQNB010013902">
    <property type="protein sequence ID" value="GJT21605.1"/>
    <property type="molecule type" value="Genomic_DNA"/>
</dbReference>
<gene>
    <name evidence="2" type="ORF">Tco_0891542</name>
</gene>
<protein>
    <submittedName>
        <fullName evidence="2">Uncharacterized protein</fullName>
    </submittedName>
</protein>
<feature type="region of interest" description="Disordered" evidence="1">
    <location>
        <begin position="286"/>
        <end position="314"/>
    </location>
</feature>
<reference evidence="2" key="1">
    <citation type="journal article" date="2022" name="Int. J. Mol. Sci.">
        <title>Draft Genome of Tanacetum Coccineum: Genomic Comparison of Closely Related Tanacetum-Family Plants.</title>
        <authorList>
            <person name="Yamashiro T."/>
            <person name="Shiraishi A."/>
            <person name="Nakayama K."/>
            <person name="Satake H."/>
        </authorList>
    </citation>
    <scope>NUCLEOTIDE SEQUENCE</scope>
</reference>
<feature type="compositionally biased region" description="Acidic residues" evidence="1">
    <location>
        <begin position="405"/>
        <end position="415"/>
    </location>
</feature>
<evidence type="ECO:0000256" key="1">
    <source>
        <dbReference type="SAM" id="MobiDB-lite"/>
    </source>
</evidence>
<feature type="compositionally biased region" description="Basic and acidic residues" evidence="1">
    <location>
        <begin position="286"/>
        <end position="295"/>
    </location>
</feature>
<sequence length="415" mass="48406">MGARGDDVARLFLGMRNKHFKTDSKSKEEYESYVKMIVESLKEENMYMKFSNNVEAEQRGSYLDVEGIKWMLYRGVERRSVAKNEFEIDVRQSDLADMMLMLVLVNNRWLSMKEEIASCGSKYLAYLEVEVEFKLDAQELTYTVDMFRDTLKLLVETPDNPFITPVTIRTIESFMQTVGYQGVVNKVSAFYTKFLAQPWQTMFKVFNRCLTTRTSGHDQTKINILQLFHVMVNRTNVDYAALLWCDFMNNVFQKKNVIQYPRFIQLIIADLMEKYPSISRRHDEDYHSIKDDTPLGKKRKQRAGETSSLRKPLKVTIKQMKQSTPSIPPLSDDRERDDIGEKIEKMVEGEEDKESYASEFVDSMLNDDIDDFGTRIEPESYKENPKVVADEDVSKKKDDAKDEYEVNDDDVEKNG</sequence>
<accession>A0ABQ5C3I8</accession>